<evidence type="ECO:0000313" key="10">
    <source>
        <dbReference type="Proteomes" id="UP000197215"/>
    </source>
</evidence>
<evidence type="ECO:0000256" key="1">
    <source>
        <dbReference type="ARBA" id="ARBA00004651"/>
    </source>
</evidence>
<dbReference type="GO" id="GO:1903785">
    <property type="term" value="P:L-valine transmembrane transport"/>
    <property type="evidence" value="ECO:0007669"/>
    <property type="project" value="TreeGrafter"/>
</dbReference>
<name>A0A212T6Q4_9BURK</name>
<comment type="subcellular location">
    <subcellularLocation>
        <location evidence="1">Cell membrane</location>
        <topology evidence="1">Multi-pass membrane protein</topology>
    </subcellularLocation>
</comment>
<keyword evidence="4" id="KW-1003">Cell membrane</keyword>
<dbReference type="RefSeq" id="WP_088812424.1">
    <property type="nucleotide sequence ID" value="NZ_FYEX01000001.1"/>
</dbReference>
<keyword evidence="10" id="KW-1185">Reference proteome</keyword>
<keyword evidence="7 8" id="KW-0472">Membrane</keyword>
<gene>
    <name evidence="9" type="ORF">SAMN06295916_0529</name>
</gene>
<evidence type="ECO:0000256" key="4">
    <source>
        <dbReference type="ARBA" id="ARBA00022475"/>
    </source>
</evidence>
<feature type="transmembrane region" description="Helical" evidence="8">
    <location>
        <begin position="211"/>
        <end position="229"/>
    </location>
</feature>
<dbReference type="InterPro" id="IPR011606">
    <property type="entry name" value="Brnchd-chn_aa_trnsp_permease"/>
</dbReference>
<evidence type="ECO:0000256" key="5">
    <source>
        <dbReference type="ARBA" id="ARBA00022692"/>
    </source>
</evidence>
<dbReference type="AlphaFoldDB" id="A0A212T6Q4"/>
<evidence type="ECO:0000256" key="2">
    <source>
        <dbReference type="ARBA" id="ARBA00010735"/>
    </source>
</evidence>
<feature type="transmembrane region" description="Helical" evidence="8">
    <location>
        <begin position="102"/>
        <end position="120"/>
    </location>
</feature>
<evidence type="ECO:0000256" key="3">
    <source>
        <dbReference type="ARBA" id="ARBA00022448"/>
    </source>
</evidence>
<comment type="similarity">
    <text evidence="2">Belongs to the AzlC family.</text>
</comment>
<keyword evidence="5 8" id="KW-0812">Transmembrane</keyword>
<sequence length="235" mass="25445">MSLNKEVVLRGAKDAFGAPAAVLFAGMVGFGAMGQANGLDIWLTSATSFFMFALPGQVVLIEMLVLGASGVAIAFAVTLTATRFFTMCLTLFPQFPEKQRSSFYYLLVHFMAMTSWAIAMKDFPKIEPDKRLSYFTGFALVCWGVSTPGTALGYLIAGQVPTYLSLGMVFINPLFFLLTFTEVKPRANRIAILLGAVIGPVSYLWFPNYSLLIAGLVGGTIAYSVDLSLRKKAIA</sequence>
<dbReference type="GO" id="GO:0005886">
    <property type="term" value="C:plasma membrane"/>
    <property type="evidence" value="ECO:0007669"/>
    <property type="project" value="UniProtKB-SubCell"/>
</dbReference>
<proteinExistence type="inferred from homology"/>
<dbReference type="EMBL" id="FYEX01000001">
    <property type="protein sequence ID" value="SNC61708.1"/>
    <property type="molecule type" value="Genomic_DNA"/>
</dbReference>
<dbReference type="Proteomes" id="UP000197215">
    <property type="component" value="Unassembled WGS sequence"/>
</dbReference>
<evidence type="ECO:0000313" key="9">
    <source>
        <dbReference type="EMBL" id="SNC61708.1"/>
    </source>
</evidence>
<evidence type="ECO:0000256" key="7">
    <source>
        <dbReference type="ARBA" id="ARBA00023136"/>
    </source>
</evidence>
<feature type="transmembrane region" description="Helical" evidence="8">
    <location>
        <begin position="15"/>
        <end position="35"/>
    </location>
</feature>
<evidence type="ECO:0000256" key="6">
    <source>
        <dbReference type="ARBA" id="ARBA00022989"/>
    </source>
</evidence>
<organism evidence="9 10">
    <name type="scientific">Polynucleobacter victoriensis</name>
    <dbReference type="NCBI Taxonomy" id="2049319"/>
    <lineage>
        <taxon>Bacteria</taxon>
        <taxon>Pseudomonadati</taxon>
        <taxon>Pseudomonadota</taxon>
        <taxon>Betaproteobacteria</taxon>
        <taxon>Burkholderiales</taxon>
        <taxon>Burkholderiaceae</taxon>
        <taxon>Polynucleobacter</taxon>
    </lineage>
</organism>
<protein>
    <submittedName>
        <fullName evidence="9">Predicted branched-chain amino acid permease (Azaleucine resistance)</fullName>
    </submittedName>
</protein>
<evidence type="ECO:0000256" key="8">
    <source>
        <dbReference type="SAM" id="Phobius"/>
    </source>
</evidence>
<feature type="transmembrane region" description="Helical" evidence="8">
    <location>
        <begin position="132"/>
        <end position="157"/>
    </location>
</feature>
<dbReference type="PANTHER" id="PTHR34979:SF1">
    <property type="entry name" value="INNER MEMBRANE PROTEIN YGAZ"/>
    <property type="match status" value="1"/>
</dbReference>
<feature type="transmembrane region" description="Helical" evidence="8">
    <location>
        <begin position="163"/>
        <end position="180"/>
    </location>
</feature>
<keyword evidence="3" id="KW-0813">Transport</keyword>
<dbReference type="OrthoDB" id="8891105at2"/>
<accession>A0A212T6Q4</accession>
<reference evidence="10" key="1">
    <citation type="submission" date="2017-06" db="EMBL/GenBank/DDBJ databases">
        <authorList>
            <person name="Varghese N."/>
            <person name="Submissions S."/>
        </authorList>
    </citation>
    <scope>NUCLEOTIDE SEQUENCE [LARGE SCALE GENOMIC DNA]</scope>
    <source>
        <strain evidence="10">MWH-VicM1</strain>
    </source>
</reference>
<dbReference type="Pfam" id="PF03591">
    <property type="entry name" value="AzlC"/>
    <property type="match status" value="1"/>
</dbReference>
<keyword evidence="6 8" id="KW-1133">Transmembrane helix</keyword>
<dbReference type="PANTHER" id="PTHR34979">
    <property type="entry name" value="INNER MEMBRANE PROTEIN YGAZ"/>
    <property type="match status" value="1"/>
</dbReference>